<accession>A0ABQ5DGG7</accession>
<evidence type="ECO:0000313" key="2">
    <source>
        <dbReference type="EMBL" id="GJT38097.1"/>
    </source>
</evidence>
<reference evidence="2" key="2">
    <citation type="submission" date="2022-01" db="EMBL/GenBank/DDBJ databases">
        <authorList>
            <person name="Yamashiro T."/>
            <person name="Shiraishi A."/>
            <person name="Satake H."/>
            <person name="Nakayama K."/>
        </authorList>
    </citation>
    <scope>NUCLEOTIDE SEQUENCE</scope>
</reference>
<keyword evidence="3" id="KW-1185">Reference proteome</keyword>
<sequence length="133" mass="15619">MSKGSYPSQSPNVFPRLRHEESVPSRQRNPVSITVFIRLGEREKNIFTRLGEGEKGVFSRLGPENMSRRRHANARRDASAGRATRYLDRRKRKARNLVRSYVTCSSERHREIEREWDAANQGDHRKSKQNEER</sequence>
<dbReference type="EMBL" id="BQNB010015278">
    <property type="protein sequence ID" value="GJT38097.1"/>
    <property type="molecule type" value="Genomic_DNA"/>
</dbReference>
<feature type="compositionally biased region" description="Polar residues" evidence="1">
    <location>
        <begin position="1"/>
        <end position="12"/>
    </location>
</feature>
<organism evidence="2 3">
    <name type="scientific">Tanacetum coccineum</name>
    <dbReference type="NCBI Taxonomy" id="301880"/>
    <lineage>
        <taxon>Eukaryota</taxon>
        <taxon>Viridiplantae</taxon>
        <taxon>Streptophyta</taxon>
        <taxon>Embryophyta</taxon>
        <taxon>Tracheophyta</taxon>
        <taxon>Spermatophyta</taxon>
        <taxon>Magnoliopsida</taxon>
        <taxon>eudicotyledons</taxon>
        <taxon>Gunneridae</taxon>
        <taxon>Pentapetalae</taxon>
        <taxon>asterids</taxon>
        <taxon>campanulids</taxon>
        <taxon>Asterales</taxon>
        <taxon>Asteraceae</taxon>
        <taxon>Asteroideae</taxon>
        <taxon>Anthemideae</taxon>
        <taxon>Anthemidinae</taxon>
        <taxon>Tanacetum</taxon>
    </lineage>
</organism>
<dbReference type="Proteomes" id="UP001151760">
    <property type="component" value="Unassembled WGS sequence"/>
</dbReference>
<feature type="region of interest" description="Disordered" evidence="1">
    <location>
        <begin position="106"/>
        <end position="133"/>
    </location>
</feature>
<protein>
    <submittedName>
        <fullName evidence="2">Uncharacterized protein</fullName>
    </submittedName>
</protein>
<name>A0ABQ5DGG7_9ASTR</name>
<proteinExistence type="predicted"/>
<evidence type="ECO:0000256" key="1">
    <source>
        <dbReference type="SAM" id="MobiDB-lite"/>
    </source>
</evidence>
<comment type="caution">
    <text evidence="2">The sequence shown here is derived from an EMBL/GenBank/DDBJ whole genome shotgun (WGS) entry which is preliminary data.</text>
</comment>
<feature type="region of interest" description="Disordered" evidence="1">
    <location>
        <begin position="56"/>
        <end position="88"/>
    </location>
</feature>
<feature type="region of interest" description="Disordered" evidence="1">
    <location>
        <begin position="1"/>
        <end position="27"/>
    </location>
</feature>
<gene>
    <name evidence="2" type="ORF">Tco_0937962</name>
</gene>
<reference evidence="2" key="1">
    <citation type="journal article" date="2022" name="Int. J. Mol. Sci.">
        <title>Draft Genome of Tanacetum Coccineum: Genomic Comparison of Closely Related Tanacetum-Family Plants.</title>
        <authorList>
            <person name="Yamashiro T."/>
            <person name="Shiraishi A."/>
            <person name="Nakayama K."/>
            <person name="Satake H."/>
        </authorList>
    </citation>
    <scope>NUCLEOTIDE SEQUENCE</scope>
</reference>
<evidence type="ECO:0000313" key="3">
    <source>
        <dbReference type="Proteomes" id="UP001151760"/>
    </source>
</evidence>